<organism evidence="1 2">
    <name type="scientific">Alteromonas mediterranea</name>
    <dbReference type="NCBI Taxonomy" id="314275"/>
    <lineage>
        <taxon>Bacteria</taxon>
        <taxon>Pseudomonadati</taxon>
        <taxon>Pseudomonadota</taxon>
        <taxon>Gammaproteobacteria</taxon>
        <taxon>Alteromonadales</taxon>
        <taxon>Alteromonadaceae</taxon>
        <taxon>Alteromonas/Salinimonas group</taxon>
        <taxon>Alteromonas</taxon>
    </lineage>
</organism>
<sequence length="57" mass="6752">MSVVKSYNHTSSLQKNQVYNWYDRYKPKEQLKTYVLSEIVKPKATPKTSFIKRLSAK</sequence>
<dbReference type="RefSeq" id="WP_012518993.1">
    <property type="nucleotide sequence ID" value="NZ_CP013928.1"/>
</dbReference>
<gene>
    <name evidence="1" type="ORF">AV942_13560</name>
</gene>
<reference evidence="1 2" key="1">
    <citation type="submission" date="2015-12" db="EMBL/GenBank/DDBJ databases">
        <title>Intraspecies pangenome expansion in the marine bacterium Alteromonas.</title>
        <authorList>
            <person name="Lopez-Perez M."/>
            <person name="Rodriguez-Valera F."/>
        </authorList>
    </citation>
    <scope>NUCLEOTIDE SEQUENCE [LARGE SCALE GENOMIC DNA]</scope>
    <source>
        <strain evidence="1 2">UM8</strain>
    </source>
</reference>
<proteinExistence type="predicted"/>
<dbReference type="EMBL" id="CP013928">
    <property type="protein sequence ID" value="AMJ79245.1"/>
    <property type="molecule type" value="Genomic_DNA"/>
</dbReference>
<evidence type="ECO:0000313" key="1">
    <source>
        <dbReference type="EMBL" id="AMJ79245.1"/>
    </source>
</evidence>
<evidence type="ECO:0000313" key="2">
    <source>
        <dbReference type="Proteomes" id="UP000061468"/>
    </source>
</evidence>
<protein>
    <submittedName>
        <fullName evidence="1">Exodeoxyribonuclease VII large subunit</fullName>
    </submittedName>
</protein>
<dbReference type="AlphaFoldDB" id="A0AAC8XKU0"/>
<accession>A0AAC8XKU0</accession>
<dbReference type="Proteomes" id="UP000061468">
    <property type="component" value="Chromosome"/>
</dbReference>
<name>A0AAC8XKU0_9ALTE</name>